<sequence>MSVHNTTLKTAHFKINGQSLSVALADVLETVRKSKLSPDVYKAISNAINDSFQWFIDNAIDVMNDPAQMTFFVDYLVLNADLHFRELLSFLDELAKLLGIIKNL</sequence>
<name>A0A853HWW3_9GAMM</name>
<evidence type="ECO:0000313" key="2">
    <source>
        <dbReference type="Proteomes" id="UP000569732"/>
    </source>
</evidence>
<accession>A0A853HWW3</accession>
<dbReference type="RefSeq" id="WP_180567767.1">
    <property type="nucleotide sequence ID" value="NZ_JACCKB010000007.1"/>
</dbReference>
<gene>
    <name evidence="1" type="ORF">H0A36_06935</name>
</gene>
<reference evidence="1 2" key="1">
    <citation type="submission" date="2020-07" db="EMBL/GenBank/DDBJ databases">
        <title>Endozoicomonas sp. nov., isolated from sediment.</title>
        <authorList>
            <person name="Gu T."/>
        </authorList>
    </citation>
    <scope>NUCLEOTIDE SEQUENCE [LARGE SCALE GENOMIC DNA]</scope>
    <source>
        <strain evidence="1 2">SM1973</strain>
    </source>
</reference>
<dbReference type="AlphaFoldDB" id="A0A853HWW3"/>
<proteinExistence type="predicted"/>
<dbReference type="Proteomes" id="UP000569732">
    <property type="component" value="Unassembled WGS sequence"/>
</dbReference>
<dbReference type="EMBL" id="JACCKB010000007">
    <property type="protein sequence ID" value="NYZ65743.1"/>
    <property type="molecule type" value="Genomic_DNA"/>
</dbReference>
<organism evidence="1 2">
    <name type="scientific">Spartinivicinus marinus</name>
    <dbReference type="NCBI Taxonomy" id="2994442"/>
    <lineage>
        <taxon>Bacteria</taxon>
        <taxon>Pseudomonadati</taxon>
        <taxon>Pseudomonadota</taxon>
        <taxon>Gammaproteobacteria</taxon>
        <taxon>Oceanospirillales</taxon>
        <taxon>Zooshikellaceae</taxon>
        <taxon>Spartinivicinus</taxon>
    </lineage>
</organism>
<protein>
    <submittedName>
        <fullName evidence="1">Uncharacterized protein</fullName>
    </submittedName>
</protein>
<comment type="caution">
    <text evidence="1">The sequence shown here is derived from an EMBL/GenBank/DDBJ whole genome shotgun (WGS) entry which is preliminary data.</text>
</comment>
<keyword evidence="2" id="KW-1185">Reference proteome</keyword>
<evidence type="ECO:0000313" key="1">
    <source>
        <dbReference type="EMBL" id="NYZ65743.1"/>
    </source>
</evidence>